<dbReference type="InterPro" id="IPR050490">
    <property type="entry name" value="Bact_solute-bd_prot1"/>
</dbReference>
<feature type="chain" id="PRO_5046792911" evidence="4">
    <location>
        <begin position="25"/>
        <end position="411"/>
    </location>
</feature>
<reference evidence="6" key="1">
    <citation type="journal article" date="2019" name="Int. J. Syst. Evol. Microbiol.">
        <title>The Global Catalogue of Microorganisms (GCM) 10K type strain sequencing project: providing services to taxonomists for standard genome sequencing and annotation.</title>
        <authorList>
            <consortium name="The Broad Institute Genomics Platform"/>
            <consortium name="The Broad Institute Genome Sequencing Center for Infectious Disease"/>
            <person name="Wu L."/>
            <person name="Ma J."/>
        </authorList>
    </citation>
    <scope>NUCLEOTIDE SEQUENCE [LARGE SCALE GENOMIC DNA]</scope>
    <source>
        <strain evidence="6">CCM 8897</strain>
    </source>
</reference>
<accession>A0ABW1UNW9</accession>
<evidence type="ECO:0000256" key="4">
    <source>
        <dbReference type="SAM" id="SignalP"/>
    </source>
</evidence>
<keyword evidence="6" id="KW-1185">Reference proteome</keyword>
<dbReference type="PANTHER" id="PTHR43649:SF34">
    <property type="entry name" value="ABC TRANSPORTER PERIPLASMIC-BINDING PROTEIN YCJN-RELATED"/>
    <property type="match status" value="1"/>
</dbReference>
<comment type="caution">
    <text evidence="5">The sequence shown here is derived from an EMBL/GenBank/DDBJ whole genome shotgun (WGS) entry which is preliminary data.</text>
</comment>
<organism evidence="5 6">
    <name type="scientific">Lapidilactobacillus achengensis</name>
    <dbReference type="NCBI Taxonomy" id="2486000"/>
    <lineage>
        <taxon>Bacteria</taxon>
        <taxon>Bacillati</taxon>
        <taxon>Bacillota</taxon>
        <taxon>Bacilli</taxon>
        <taxon>Lactobacillales</taxon>
        <taxon>Lactobacillaceae</taxon>
        <taxon>Lapidilactobacillus</taxon>
    </lineage>
</organism>
<evidence type="ECO:0000313" key="6">
    <source>
        <dbReference type="Proteomes" id="UP001596310"/>
    </source>
</evidence>
<evidence type="ECO:0000256" key="2">
    <source>
        <dbReference type="ARBA" id="ARBA00022448"/>
    </source>
</evidence>
<feature type="signal peptide" evidence="4">
    <location>
        <begin position="1"/>
        <end position="24"/>
    </location>
</feature>
<protein>
    <submittedName>
        <fullName evidence="5">ABC transporter substrate-binding protein</fullName>
    </submittedName>
</protein>
<comment type="similarity">
    <text evidence="1">Belongs to the bacterial solute-binding protein 1 family.</text>
</comment>
<dbReference type="PROSITE" id="PS51257">
    <property type="entry name" value="PROKAR_LIPOPROTEIN"/>
    <property type="match status" value="1"/>
</dbReference>
<evidence type="ECO:0000256" key="3">
    <source>
        <dbReference type="ARBA" id="ARBA00022729"/>
    </source>
</evidence>
<keyword evidence="2" id="KW-0813">Transport</keyword>
<evidence type="ECO:0000313" key="5">
    <source>
        <dbReference type="EMBL" id="MFC6315624.1"/>
    </source>
</evidence>
<proteinExistence type="inferred from homology"/>
<dbReference type="Gene3D" id="3.40.190.10">
    <property type="entry name" value="Periplasmic binding protein-like II"/>
    <property type="match status" value="1"/>
</dbReference>
<dbReference type="PANTHER" id="PTHR43649">
    <property type="entry name" value="ARABINOSE-BINDING PROTEIN-RELATED"/>
    <property type="match status" value="1"/>
</dbReference>
<dbReference type="RefSeq" id="WP_125601188.1">
    <property type="nucleotide sequence ID" value="NZ_JBHSSM010000018.1"/>
</dbReference>
<sequence length="411" mass="45116">MKKKIWLRGLVGVGVLASLSLLVACGGPTKKTATSTLNVTMGLSDEEWKVMNQDVLPAFEKESGIKVNAIQMEAADVEKKLQASVAAKRNDIDVISQDVNTTAQLVADGYMEDLSDQTKIIPSSTYPIQKQVGVFNGKTYFLPYRPNVEINYYNKTKFDKYGLQPPTNWDELLTVAKTLKAKEGIGRVAFKMSGDVIELVEFIRSAGGDPLNLNDAGTVTALTYLQKLMPYLSADTLKGTFSTTNTFLAKDEVYYMPNWPFATNIIVGDGGRKDILATSGFAGPKEQVKTLGGEVLGVVKGTKNKAAALKFIKYLETKQVQQLLLKKNGWPSFRADVTGTVTGWQAPYYQATDAALKIAQPLPNVTYMPDVNKLINDIFQETCVQGKDVKTVLQDYQPKLAKIKAEAKKAQ</sequence>
<name>A0ABW1UNW9_9LACO</name>
<dbReference type="Pfam" id="PF13416">
    <property type="entry name" value="SBP_bac_8"/>
    <property type="match status" value="1"/>
</dbReference>
<dbReference type="SUPFAM" id="SSF53850">
    <property type="entry name" value="Periplasmic binding protein-like II"/>
    <property type="match status" value="1"/>
</dbReference>
<dbReference type="InterPro" id="IPR006059">
    <property type="entry name" value="SBP"/>
</dbReference>
<gene>
    <name evidence="5" type="ORF">ACFQHW_08625</name>
</gene>
<evidence type="ECO:0000256" key="1">
    <source>
        <dbReference type="ARBA" id="ARBA00008520"/>
    </source>
</evidence>
<dbReference type="Proteomes" id="UP001596310">
    <property type="component" value="Unassembled WGS sequence"/>
</dbReference>
<dbReference type="EMBL" id="JBHSSM010000018">
    <property type="protein sequence ID" value="MFC6315624.1"/>
    <property type="molecule type" value="Genomic_DNA"/>
</dbReference>
<keyword evidence="3 4" id="KW-0732">Signal</keyword>